<accession>A0A2T1D2P3</accession>
<keyword evidence="2" id="KW-1185">Reference proteome</keyword>
<protein>
    <submittedName>
        <fullName evidence="1">Uncharacterized protein</fullName>
    </submittedName>
</protein>
<evidence type="ECO:0000313" key="2">
    <source>
        <dbReference type="Proteomes" id="UP000238634"/>
    </source>
</evidence>
<reference evidence="1 2" key="1">
    <citation type="submission" date="2018-02" db="EMBL/GenBank/DDBJ databases">
        <authorList>
            <person name="Cohen D.B."/>
            <person name="Kent A.D."/>
        </authorList>
    </citation>
    <scope>NUCLEOTIDE SEQUENCE [LARGE SCALE GENOMIC DNA]</scope>
    <source>
        <strain evidence="1 2">ULC007</strain>
    </source>
</reference>
<proteinExistence type="predicted"/>
<dbReference type="Proteomes" id="UP000238634">
    <property type="component" value="Unassembled WGS sequence"/>
</dbReference>
<organism evidence="1 2">
    <name type="scientific">Phormidesmis priestleyi ULC007</name>
    <dbReference type="NCBI Taxonomy" id="1920490"/>
    <lineage>
        <taxon>Bacteria</taxon>
        <taxon>Bacillati</taxon>
        <taxon>Cyanobacteriota</taxon>
        <taxon>Cyanophyceae</taxon>
        <taxon>Leptolyngbyales</taxon>
        <taxon>Leptolyngbyaceae</taxon>
        <taxon>Phormidesmis</taxon>
    </lineage>
</organism>
<sequence>MIYAGKLPHLTAKTMAPTSRLYNALNDFLRQYGIVWQDARHLQTLCWMMIDMIQSQNVHLNGFGVYSVYQPS</sequence>
<reference evidence="1 2" key="2">
    <citation type="submission" date="2018-03" db="EMBL/GenBank/DDBJ databases">
        <title>The ancient ancestry and fast evolution of plastids.</title>
        <authorList>
            <person name="Moore K.R."/>
            <person name="Magnabosco C."/>
            <person name="Momper L."/>
            <person name="Gold D.A."/>
            <person name="Bosak T."/>
            <person name="Fournier G.P."/>
        </authorList>
    </citation>
    <scope>NUCLEOTIDE SEQUENCE [LARGE SCALE GENOMIC DNA]</scope>
    <source>
        <strain evidence="1 2">ULC007</strain>
    </source>
</reference>
<dbReference type="AlphaFoldDB" id="A0A2T1D2P3"/>
<dbReference type="EMBL" id="PVWG01000079">
    <property type="protein sequence ID" value="PSB14736.1"/>
    <property type="molecule type" value="Genomic_DNA"/>
</dbReference>
<name>A0A2T1D2P3_9CYAN</name>
<evidence type="ECO:0000313" key="1">
    <source>
        <dbReference type="EMBL" id="PSB14736.1"/>
    </source>
</evidence>
<dbReference type="STRING" id="1920490.GCA_001895925_03383"/>
<gene>
    <name evidence="1" type="ORF">C7B65_26000</name>
</gene>
<comment type="caution">
    <text evidence="1">The sequence shown here is derived from an EMBL/GenBank/DDBJ whole genome shotgun (WGS) entry which is preliminary data.</text>
</comment>